<evidence type="ECO:0000259" key="4">
    <source>
        <dbReference type="PROSITE" id="PS51462"/>
    </source>
</evidence>
<evidence type="ECO:0000313" key="5">
    <source>
        <dbReference type="EMBL" id="GIJ45731.1"/>
    </source>
</evidence>
<dbReference type="GO" id="GO:0006167">
    <property type="term" value="P:AMP biosynthetic process"/>
    <property type="evidence" value="ECO:0007669"/>
    <property type="project" value="TreeGrafter"/>
</dbReference>
<dbReference type="SUPFAM" id="SSF55811">
    <property type="entry name" value="Nudix"/>
    <property type="match status" value="1"/>
</dbReference>
<dbReference type="InterPro" id="IPR029033">
    <property type="entry name" value="His_PPase_superfam"/>
</dbReference>
<dbReference type="InterPro" id="IPR013078">
    <property type="entry name" value="His_Pase_superF_clade-1"/>
</dbReference>
<organism evidence="5 6">
    <name type="scientific">Virgisporangium aliadipatigenens</name>
    <dbReference type="NCBI Taxonomy" id="741659"/>
    <lineage>
        <taxon>Bacteria</taxon>
        <taxon>Bacillati</taxon>
        <taxon>Actinomycetota</taxon>
        <taxon>Actinomycetes</taxon>
        <taxon>Micromonosporales</taxon>
        <taxon>Micromonosporaceae</taxon>
        <taxon>Virgisporangium</taxon>
    </lineage>
</organism>
<evidence type="ECO:0000256" key="2">
    <source>
        <dbReference type="ARBA" id="ARBA00022801"/>
    </source>
</evidence>
<dbReference type="InterPro" id="IPR015797">
    <property type="entry name" value="NUDIX_hydrolase-like_dom_sf"/>
</dbReference>
<evidence type="ECO:0000256" key="1">
    <source>
        <dbReference type="ARBA" id="ARBA00005582"/>
    </source>
</evidence>
<proteinExistence type="inferred from homology"/>
<comment type="caution">
    <text evidence="5">The sequence shown here is derived from an EMBL/GenBank/DDBJ whole genome shotgun (WGS) entry which is preliminary data.</text>
</comment>
<dbReference type="Pfam" id="PF00293">
    <property type="entry name" value="NUDIX"/>
    <property type="match status" value="1"/>
</dbReference>
<gene>
    <name evidence="5" type="ORF">Val02_26170</name>
</gene>
<dbReference type="PROSITE" id="PS51462">
    <property type="entry name" value="NUDIX"/>
    <property type="match status" value="1"/>
</dbReference>
<accession>A0A8J4DQ99</accession>
<reference evidence="5" key="1">
    <citation type="submission" date="2021-01" db="EMBL/GenBank/DDBJ databases">
        <title>Whole genome shotgun sequence of Virgisporangium aliadipatigenens NBRC 105644.</title>
        <authorList>
            <person name="Komaki H."/>
            <person name="Tamura T."/>
        </authorList>
    </citation>
    <scope>NUCLEOTIDE SEQUENCE</scope>
    <source>
        <strain evidence="5">NBRC 105644</strain>
    </source>
</reference>
<keyword evidence="2 3" id="KW-0378">Hydrolase</keyword>
<protein>
    <submittedName>
        <fullName evidence="5">NUDIX hydrolase</fullName>
    </submittedName>
</protein>
<dbReference type="PANTHER" id="PTHR21340">
    <property type="entry name" value="DIADENOSINE 5,5-P1,P4-TETRAPHOSPHATE PYROPHOSPHOHYDROLASE MUTT"/>
    <property type="match status" value="1"/>
</dbReference>
<dbReference type="Proteomes" id="UP000619260">
    <property type="component" value="Unassembled WGS sequence"/>
</dbReference>
<sequence length="286" mass="31443">MIVQAAGGIVWRDGPEILVVHRPRYDDWSLPKGKLEPGEHPLAAAVREVEEETGVRGVPQVRMPSIRYLTGEPGVEKVVDFWTMRVLRETPREADDEITDVVWLPAQEARERLTYTHDRGLVTAFTTLPVVASVVVLVRHAYAGKRKEWRGPDDERPLQGRGIKDAERVWRLLPLFAPDSVLSAPAKRCRDTVAGIGLPVRVDGRFAEDGNVEEAAAALREYAAANASTVVCSQGGLMRPLLPRLRAETGVAPGTRVSSPKGSAWVLSYDADQKLVAADPLDPRQP</sequence>
<keyword evidence="6" id="KW-1185">Reference proteome</keyword>
<evidence type="ECO:0000313" key="6">
    <source>
        <dbReference type="Proteomes" id="UP000619260"/>
    </source>
</evidence>
<dbReference type="InterPro" id="IPR051325">
    <property type="entry name" value="Nudix_hydrolase_domain"/>
</dbReference>
<dbReference type="RefSeq" id="WP_203899282.1">
    <property type="nucleotide sequence ID" value="NZ_BOPF01000008.1"/>
</dbReference>
<dbReference type="InterPro" id="IPR000086">
    <property type="entry name" value="NUDIX_hydrolase_dom"/>
</dbReference>
<dbReference type="Gene3D" id="3.40.50.1240">
    <property type="entry name" value="Phosphoglycerate mutase-like"/>
    <property type="match status" value="1"/>
</dbReference>
<dbReference type="PANTHER" id="PTHR21340:SF0">
    <property type="entry name" value="BIS(5'-NUCLEOSYL)-TETRAPHOSPHATASE [ASYMMETRICAL]"/>
    <property type="match status" value="1"/>
</dbReference>
<evidence type="ECO:0000256" key="3">
    <source>
        <dbReference type="RuleBase" id="RU003476"/>
    </source>
</evidence>
<dbReference type="AlphaFoldDB" id="A0A8J4DQ99"/>
<name>A0A8J4DQ99_9ACTN</name>
<dbReference type="InterPro" id="IPR020084">
    <property type="entry name" value="NUDIX_hydrolase_CS"/>
</dbReference>
<dbReference type="Pfam" id="PF00300">
    <property type="entry name" value="His_Phos_1"/>
    <property type="match status" value="1"/>
</dbReference>
<feature type="domain" description="Nudix hydrolase" evidence="4">
    <location>
        <begin position="1"/>
        <end position="127"/>
    </location>
</feature>
<dbReference type="CDD" id="cd03673">
    <property type="entry name" value="NUDIX_Ap6A_hydrolase"/>
    <property type="match status" value="1"/>
</dbReference>
<dbReference type="SUPFAM" id="SSF53254">
    <property type="entry name" value="Phosphoglycerate mutase-like"/>
    <property type="match status" value="1"/>
</dbReference>
<dbReference type="PRINTS" id="PR00502">
    <property type="entry name" value="NUDIXFAMILY"/>
</dbReference>
<dbReference type="GO" id="GO:0006754">
    <property type="term" value="P:ATP biosynthetic process"/>
    <property type="evidence" value="ECO:0007669"/>
    <property type="project" value="TreeGrafter"/>
</dbReference>
<comment type="similarity">
    <text evidence="1 3">Belongs to the Nudix hydrolase family.</text>
</comment>
<dbReference type="GO" id="GO:0004081">
    <property type="term" value="F:bis(5'-nucleosyl)-tetraphosphatase (asymmetrical) activity"/>
    <property type="evidence" value="ECO:0007669"/>
    <property type="project" value="TreeGrafter"/>
</dbReference>
<dbReference type="InterPro" id="IPR020476">
    <property type="entry name" value="Nudix_hydrolase"/>
</dbReference>
<dbReference type="PROSITE" id="PS00893">
    <property type="entry name" value="NUDIX_BOX"/>
    <property type="match status" value="1"/>
</dbReference>
<dbReference type="EMBL" id="BOPF01000008">
    <property type="protein sequence ID" value="GIJ45731.1"/>
    <property type="molecule type" value="Genomic_DNA"/>
</dbReference>
<dbReference type="Gene3D" id="3.90.79.10">
    <property type="entry name" value="Nucleoside Triphosphate Pyrophosphohydrolase"/>
    <property type="match status" value="1"/>
</dbReference>